<reference evidence="4" key="1">
    <citation type="submission" date="2023-09" db="EMBL/GenBank/DDBJ databases">
        <title>First report of Pseudomonas coleopterorum DJ13 causing leaf spot on Rhododendron pulchrum Sweet in China.</title>
        <authorList>
            <person name="Zhang Y."/>
        </authorList>
    </citation>
    <scope>NUCLEOTIDE SEQUENCE</scope>
    <source>
        <strain evidence="4">DJ13</strain>
    </source>
</reference>
<evidence type="ECO:0000256" key="2">
    <source>
        <dbReference type="ARBA" id="ARBA00023002"/>
    </source>
</evidence>
<dbReference type="SUPFAM" id="SSF51735">
    <property type="entry name" value="NAD(P)-binding Rossmann-fold domains"/>
    <property type="match status" value="1"/>
</dbReference>
<keyword evidence="2" id="KW-0560">Oxidoreductase</keyword>
<proteinExistence type="inferred from homology"/>
<evidence type="ECO:0000256" key="1">
    <source>
        <dbReference type="ARBA" id="ARBA00006484"/>
    </source>
</evidence>
<dbReference type="GO" id="GO:0016491">
    <property type="term" value="F:oxidoreductase activity"/>
    <property type="evidence" value="ECO:0007669"/>
    <property type="project" value="UniProtKB-KW"/>
</dbReference>
<protein>
    <submittedName>
        <fullName evidence="4">SDR family oxidoreductase</fullName>
    </submittedName>
</protein>
<sequence length="255" mass="27485">MQTTGNTILITGGGSGIGRALAEAFLARGNEVIIAGRREALLKQVVAANPGLHYTVLDTSDAQDRQQVVEQLIERHPALNTVIHSAGIMRGESLRAGPTELDATVATNLLGPIHLDGLLLPHFLTRAHAAIVTVSSGLAFVPLALTPSYCATKAAVHSYSQSLRYQLKDTAVKVHELVPPYVRTELMGQRQANDPHAMPLAEFIDEVMAIFERSPDAEEILVERVKPLRFAEANGGYGPFFTNFNDQMAAARAGE</sequence>
<evidence type="ECO:0000313" key="4">
    <source>
        <dbReference type="EMBL" id="WNC08399.1"/>
    </source>
</evidence>
<name>A0AAJ6MS51_9PSED</name>
<comment type="similarity">
    <text evidence="1">Belongs to the short-chain dehydrogenases/reductases (SDR) family.</text>
</comment>
<dbReference type="InterPro" id="IPR057326">
    <property type="entry name" value="KR_dom"/>
</dbReference>
<evidence type="ECO:0000313" key="5">
    <source>
        <dbReference type="Proteomes" id="UP001258207"/>
    </source>
</evidence>
<dbReference type="CDD" id="cd05370">
    <property type="entry name" value="SDR_c2"/>
    <property type="match status" value="1"/>
</dbReference>
<gene>
    <name evidence="4" type="ORF">RI108_13875</name>
</gene>
<dbReference type="EMBL" id="CP134081">
    <property type="protein sequence ID" value="WNC08399.1"/>
    <property type="molecule type" value="Genomic_DNA"/>
</dbReference>
<dbReference type="PROSITE" id="PS00061">
    <property type="entry name" value="ADH_SHORT"/>
    <property type="match status" value="1"/>
</dbReference>
<dbReference type="InterPro" id="IPR002347">
    <property type="entry name" value="SDR_fam"/>
</dbReference>
<dbReference type="InterPro" id="IPR036291">
    <property type="entry name" value="NAD(P)-bd_dom_sf"/>
</dbReference>
<evidence type="ECO:0000259" key="3">
    <source>
        <dbReference type="SMART" id="SM00822"/>
    </source>
</evidence>
<dbReference type="SMART" id="SM00822">
    <property type="entry name" value="PKS_KR"/>
    <property type="match status" value="1"/>
</dbReference>
<dbReference type="Gene3D" id="3.40.50.720">
    <property type="entry name" value="NAD(P)-binding Rossmann-like Domain"/>
    <property type="match status" value="1"/>
</dbReference>
<dbReference type="RefSeq" id="WP_310791294.1">
    <property type="nucleotide sequence ID" value="NZ_CP134081.1"/>
</dbReference>
<dbReference type="InterPro" id="IPR020904">
    <property type="entry name" value="Sc_DH/Rdtase_CS"/>
</dbReference>
<dbReference type="Pfam" id="PF00106">
    <property type="entry name" value="adh_short"/>
    <property type="match status" value="1"/>
</dbReference>
<dbReference type="PRINTS" id="PR00081">
    <property type="entry name" value="GDHRDH"/>
</dbReference>
<dbReference type="PANTHER" id="PTHR44196:SF1">
    <property type="entry name" value="DEHYDROGENASE_REDUCTASE SDR FAMILY MEMBER 7B"/>
    <property type="match status" value="1"/>
</dbReference>
<dbReference type="PANTHER" id="PTHR44196">
    <property type="entry name" value="DEHYDROGENASE/REDUCTASE SDR FAMILY MEMBER 7B"/>
    <property type="match status" value="1"/>
</dbReference>
<accession>A0AAJ6MS51</accession>
<dbReference type="AlphaFoldDB" id="A0AAJ6MS51"/>
<feature type="domain" description="Ketoreductase" evidence="3">
    <location>
        <begin position="6"/>
        <end position="181"/>
    </location>
</feature>
<organism evidence="4 5">
    <name type="scientific">Pseudomonas coleopterorum</name>
    <dbReference type="NCBI Taxonomy" id="1605838"/>
    <lineage>
        <taxon>Bacteria</taxon>
        <taxon>Pseudomonadati</taxon>
        <taxon>Pseudomonadota</taxon>
        <taxon>Gammaproteobacteria</taxon>
        <taxon>Pseudomonadales</taxon>
        <taxon>Pseudomonadaceae</taxon>
        <taxon>Pseudomonas</taxon>
    </lineage>
</organism>
<dbReference type="Proteomes" id="UP001258207">
    <property type="component" value="Chromosome"/>
</dbReference>
<dbReference type="GO" id="GO:0016020">
    <property type="term" value="C:membrane"/>
    <property type="evidence" value="ECO:0007669"/>
    <property type="project" value="TreeGrafter"/>
</dbReference>